<comment type="caution">
    <text evidence="2">The sequence shown here is derived from an EMBL/GenBank/DDBJ whole genome shotgun (WGS) entry which is preliminary data.</text>
</comment>
<dbReference type="RefSeq" id="WP_069314460.1">
    <property type="nucleotide sequence ID" value="NZ_MDTU01000007.1"/>
</dbReference>
<organism evidence="2 3">
    <name type="scientific">Piscirickettsia litoralis</name>
    <dbReference type="NCBI Taxonomy" id="1891921"/>
    <lineage>
        <taxon>Bacteria</taxon>
        <taxon>Pseudomonadati</taxon>
        <taxon>Pseudomonadota</taxon>
        <taxon>Gammaproteobacteria</taxon>
        <taxon>Thiotrichales</taxon>
        <taxon>Piscirickettsiaceae</taxon>
        <taxon>Piscirickettsia</taxon>
    </lineage>
</organism>
<feature type="compositionally biased region" description="Acidic residues" evidence="1">
    <location>
        <begin position="74"/>
        <end position="85"/>
    </location>
</feature>
<reference evidence="2 3" key="1">
    <citation type="submission" date="2016-08" db="EMBL/GenBank/DDBJ databases">
        <title>Draft genome sequence of Candidatus Piscirickettsia litoralis, from seawater.</title>
        <authorList>
            <person name="Wan X."/>
            <person name="Lee A.J."/>
            <person name="Hou S."/>
            <person name="Donachie S.P."/>
        </authorList>
    </citation>
    <scope>NUCLEOTIDE SEQUENCE [LARGE SCALE GENOMIC DNA]</scope>
    <source>
        <strain evidence="2 3">Y2</strain>
    </source>
</reference>
<dbReference type="EMBL" id="MDTU01000007">
    <property type="protein sequence ID" value="ODN41061.1"/>
    <property type="molecule type" value="Genomic_DNA"/>
</dbReference>
<name>A0ABX3A033_9GAMM</name>
<proteinExistence type="predicted"/>
<protein>
    <submittedName>
        <fullName evidence="2">Uncharacterized protein</fullName>
    </submittedName>
</protein>
<evidence type="ECO:0000313" key="3">
    <source>
        <dbReference type="Proteomes" id="UP000094329"/>
    </source>
</evidence>
<feature type="compositionally biased region" description="Polar residues" evidence="1">
    <location>
        <begin position="57"/>
        <end position="73"/>
    </location>
</feature>
<sequence length="184" mass="20901">MILDSNRKIKNLKQIKKFLESDEGQKYLQSFLDSPVGKELLEDPNIKMFTDSILNKPENNGNNRQNSINTTTDAPDDDGYFSDEDYNQKQQKKKEQNLDEANGEQNQDFLESQDGLDFLKKFFNSEDGKQFNQEMYGVKDFDPNASAQGEFNTSTEFSDAANAAIDAEKAAQSEESMEMAMAML</sequence>
<evidence type="ECO:0000256" key="1">
    <source>
        <dbReference type="SAM" id="MobiDB-lite"/>
    </source>
</evidence>
<keyword evidence="3" id="KW-1185">Reference proteome</keyword>
<gene>
    <name evidence="2" type="ORF">BGC07_18105</name>
</gene>
<dbReference type="Proteomes" id="UP000094329">
    <property type="component" value="Unassembled WGS sequence"/>
</dbReference>
<evidence type="ECO:0000313" key="2">
    <source>
        <dbReference type="EMBL" id="ODN41061.1"/>
    </source>
</evidence>
<accession>A0ABX3A033</accession>
<feature type="region of interest" description="Disordered" evidence="1">
    <location>
        <begin position="51"/>
        <end position="107"/>
    </location>
</feature>